<evidence type="ECO:0000256" key="1">
    <source>
        <dbReference type="ARBA" id="ARBA00013258"/>
    </source>
</evidence>
<dbReference type="PANTHER" id="PTHR42681:SF1">
    <property type="entry name" value="MALONYL-COA-ACYL CARRIER PROTEIN TRANSACYLASE, MITOCHONDRIAL"/>
    <property type="match status" value="1"/>
</dbReference>
<dbReference type="InterPro" id="IPR016035">
    <property type="entry name" value="Acyl_Trfase/lysoPLipase"/>
</dbReference>
<evidence type="ECO:0000256" key="4">
    <source>
        <dbReference type="ARBA" id="ARBA00048462"/>
    </source>
</evidence>
<dbReference type="EC" id="2.3.1.39" evidence="1"/>
<comment type="catalytic activity">
    <reaction evidence="4">
        <text>holo-[ACP] + malonyl-CoA = malonyl-[ACP] + CoA</text>
        <dbReference type="Rhea" id="RHEA:41792"/>
        <dbReference type="Rhea" id="RHEA-COMP:9623"/>
        <dbReference type="Rhea" id="RHEA-COMP:9685"/>
        <dbReference type="ChEBI" id="CHEBI:57287"/>
        <dbReference type="ChEBI" id="CHEBI:57384"/>
        <dbReference type="ChEBI" id="CHEBI:64479"/>
        <dbReference type="ChEBI" id="CHEBI:78449"/>
        <dbReference type="EC" id="2.3.1.39"/>
    </reaction>
</comment>
<dbReference type="InterPro" id="IPR014043">
    <property type="entry name" value="Acyl_transferase_dom"/>
</dbReference>
<dbReference type="GO" id="GO:0005829">
    <property type="term" value="C:cytosol"/>
    <property type="evidence" value="ECO:0007669"/>
    <property type="project" value="TreeGrafter"/>
</dbReference>
<reference evidence="6 7" key="1">
    <citation type="submission" date="2010-12" db="EMBL/GenBank/DDBJ databases">
        <title>Complete sequence of Ethanoligenens harbinense YUAN-3.</title>
        <authorList>
            <person name="Lucas S."/>
            <person name="Copeland A."/>
            <person name="Lapidus A."/>
            <person name="Cheng J.-F."/>
            <person name="Bruce D."/>
            <person name="Goodwin L."/>
            <person name="Pitluck S."/>
            <person name="Chertkov O."/>
            <person name="Misra M."/>
            <person name="Detter J.C."/>
            <person name="Han C."/>
            <person name="Tapia R."/>
            <person name="Land M."/>
            <person name="Hauser L."/>
            <person name="Jeffries C."/>
            <person name="Kyrpides N."/>
            <person name="Ivanova N."/>
            <person name="Mikhailova N."/>
            <person name="Wang A."/>
            <person name="Mouttaki H."/>
            <person name="He Z."/>
            <person name="Zhou J."/>
            <person name="Hemme C.L."/>
            <person name="Woyke T."/>
        </authorList>
    </citation>
    <scope>NUCLEOTIDE SEQUENCE [LARGE SCALE GENOMIC DNA]</scope>
    <source>
        <strain evidence="7">DSM 18485 / JCM 12961 / CGMCC 1.5033 / YUAN-3</strain>
    </source>
</reference>
<evidence type="ECO:0000259" key="5">
    <source>
        <dbReference type="SMART" id="SM00827"/>
    </source>
</evidence>
<evidence type="ECO:0000256" key="2">
    <source>
        <dbReference type="ARBA" id="ARBA00022679"/>
    </source>
</evidence>
<dbReference type="GO" id="GO:0006633">
    <property type="term" value="P:fatty acid biosynthetic process"/>
    <property type="evidence" value="ECO:0007669"/>
    <property type="project" value="TreeGrafter"/>
</dbReference>
<feature type="domain" description="Malonyl-CoA:ACP transacylase (MAT)" evidence="5">
    <location>
        <begin position="7"/>
        <end position="303"/>
    </location>
</feature>
<dbReference type="Proteomes" id="UP000001551">
    <property type="component" value="Chromosome"/>
</dbReference>
<dbReference type="EMBL" id="CP002400">
    <property type="protein sequence ID" value="ADU25852.1"/>
    <property type="molecule type" value="Genomic_DNA"/>
</dbReference>
<dbReference type="STRING" id="663278.Ethha_0266"/>
<evidence type="ECO:0000256" key="3">
    <source>
        <dbReference type="ARBA" id="ARBA00023315"/>
    </source>
</evidence>
<dbReference type="Gene3D" id="3.30.70.250">
    <property type="entry name" value="Malonyl-CoA ACP transacylase, ACP-binding"/>
    <property type="match status" value="1"/>
</dbReference>
<keyword evidence="7" id="KW-1185">Reference proteome</keyword>
<keyword evidence="3" id="KW-0012">Acyltransferase</keyword>
<dbReference type="GO" id="GO:0004314">
    <property type="term" value="F:[acyl-carrier-protein] S-malonyltransferase activity"/>
    <property type="evidence" value="ECO:0007669"/>
    <property type="project" value="UniProtKB-EC"/>
</dbReference>
<protein>
    <recommendedName>
        <fullName evidence="1">[acyl-carrier-protein] S-malonyltransferase</fullName>
        <ecNumber evidence="1">2.3.1.39</ecNumber>
    </recommendedName>
</protein>
<dbReference type="InterPro" id="IPR001227">
    <property type="entry name" value="Ac_transferase_dom_sf"/>
</dbReference>
<evidence type="ECO:0000313" key="6">
    <source>
        <dbReference type="EMBL" id="ADU25852.1"/>
    </source>
</evidence>
<dbReference type="KEGG" id="eha:Ethha_0266"/>
<evidence type="ECO:0000313" key="7">
    <source>
        <dbReference type="Proteomes" id="UP000001551"/>
    </source>
</evidence>
<dbReference type="HOGENOM" id="CLU_030558_1_0_9"/>
<dbReference type="SUPFAM" id="SSF52151">
    <property type="entry name" value="FabD/lysophospholipase-like"/>
    <property type="match status" value="1"/>
</dbReference>
<dbReference type="RefSeq" id="WP_013484233.1">
    <property type="nucleotide sequence ID" value="NC_014828.1"/>
</dbReference>
<dbReference type="PANTHER" id="PTHR42681">
    <property type="entry name" value="MALONYL-COA-ACYL CARRIER PROTEIN TRANSACYLASE, MITOCHONDRIAL"/>
    <property type="match status" value="1"/>
</dbReference>
<dbReference type="SUPFAM" id="SSF55048">
    <property type="entry name" value="Probable ACP-binding domain of malonyl-CoA ACP transacylase"/>
    <property type="match status" value="1"/>
</dbReference>
<dbReference type="InterPro" id="IPR050858">
    <property type="entry name" value="Mal-CoA-ACP_Trans/PKS_FabD"/>
</dbReference>
<accession>E6U7B7</accession>
<dbReference type="Pfam" id="PF00698">
    <property type="entry name" value="Acyl_transf_1"/>
    <property type="match status" value="1"/>
</dbReference>
<organism evidence="6 7">
    <name type="scientific">Ethanoligenens harbinense (strain DSM 18485 / JCM 12961 / CGMCC 1.5033 / YUAN-3)</name>
    <dbReference type="NCBI Taxonomy" id="663278"/>
    <lineage>
        <taxon>Bacteria</taxon>
        <taxon>Bacillati</taxon>
        <taxon>Bacillota</taxon>
        <taxon>Clostridia</taxon>
        <taxon>Eubacteriales</taxon>
        <taxon>Oscillospiraceae</taxon>
        <taxon>Ethanoligenens</taxon>
    </lineage>
</organism>
<dbReference type="InterPro" id="IPR016036">
    <property type="entry name" value="Malonyl_transacylase_ACP-bd"/>
</dbReference>
<dbReference type="AlphaFoldDB" id="E6U7B7"/>
<proteinExistence type="predicted"/>
<dbReference type="eggNOG" id="COG0331">
    <property type="taxonomic scope" value="Bacteria"/>
</dbReference>
<dbReference type="SMART" id="SM00827">
    <property type="entry name" value="PKS_AT"/>
    <property type="match status" value="1"/>
</dbReference>
<sequence length="423" mass="46663">MEKIAFVFPGQGVQFVGMSKKLCEEYRVADETFSMANSVLGKDIRKICFEGSLTALNDLENLFPIILTNGVATYNAFMQDIGIRPQFCVGHSLGEITALVCAGVLDFSDALALTALRGRLAKQVADNGKTGMTILDKVPYETIEAECAKIRESGFYAAVSCYNTPQQTAVSGETEALKQLEKFAIKRHGTVNPIYGGAPLHSTLMNGVAEDFAADLEGRPVHPFLYPVVFNTTAQPSVDPAGVRGLMVRQLYSPVLWQNSLELLVRYGINVLIEMGPKPVWQNDIKLFYPDVHTFCFGQQKDREEFRRFLNGKPHLLKEKGNLITRCLAAAVSTPNANWDNEAYREGVVRPYEEICKIDLEVEKCGGTPTPTQTNDAMAYIRQILDTKKVAPDEKTYCLGGILNQAGYCGLARTAFGKESQCI</sequence>
<keyword evidence="2 6" id="KW-0808">Transferase</keyword>
<name>E6U7B7_ETHHY</name>
<gene>
    <name evidence="6" type="ordered locus">Ethha_0266</name>
</gene>
<dbReference type="Gene3D" id="3.40.366.10">
    <property type="entry name" value="Malonyl-Coenzyme A Acyl Carrier Protein, domain 2"/>
    <property type="match status" value="1"/>
</dbReference>